<protein>
    <submittedName>
        <fullName evidence="1">Uncharacterized protein</fullName>
    </submittedName>
</protein>
<evidence type="ECO:0000313" key="2">
    <source>
        <dbReference type="Proteomes" id="UP000202906"/>
    </source>
</evidence>
<dbReference type="GeneID" id="29125517"/>
<dbReference type="KEGG" id="vg:29125517"/>
<proteinExistence type="predicted"/>
<sequence>MSTFGEDDSGANFDETEIAALVSRRAPNNQVTPDTAEALAAERLKQDNGHRATLVTWTTWIVAATLLGNGGIFITYLVSQWGNVSDAVMIAWLSATVVEVLGLAYIITSDLFKDGSPRR</sequence>
<evidence type="ECO:0000313" key="1">
    <source>
        <dbReference type="EMBL" id="AMS03346.1"/>
    </source>
</evidence>
<gene>
    <name evidence="1" type="primary">33</name>
    <name evidence="1" type="ORF">SEA_KITA_33</name>
</gene>
<name>A0A142KB63_9CAUD</name>
<dbReference type="EMBL" id="KU963257">
    <property type="protein sequence ID" value="AMS03346.1"/>
    <property type="molecule type" value="Genomic_DNA"/>
</dbReference>
<reference evidence="1 2" key="1">
    <citation type="submission" date="2016-03" db="EMBL/GenBank/DDBJ databases">
        <authorList>
            <person name="Compagnoni E."/>
            <person name="Huggler K.G."/>
            <person name="Lange E.M."/>
            <person name="Pembridge E.P."/>
            <person name="Trunzo N.A."/>
            <person name="Shedlock K.A."/>
            <person name="Stanton A.J."/>
            <person name="Furbee E.C."/>
            <person name="Grubb S.R."/>
            <person name="Warner M.H."/>
            <person name="Montgomery M.T."/>
            <person name="Garlena R.A."/>
            <person name="Russell D.A."/>
            <person name="Pope W.H."/>
            <person name="Jacobs-Sera D."/>
            <person name="Hendrix R.W."/>
            <person name="Hatfull G.F."/>
        </authorList>
    </citation>
    <scope>NUCLEOTIDE SEQUENCE [LARGE SCALE GENOMIC DNA]</scope>
</reference>
<accession>A0A142KB63</accession>
<dbReference type="Proteomes" id="UP000202906">
    <property type="component" value="Segment"/>
</dbReference>
<keyword evidence="2" id="KW-1185">Reference proteome</keyword>
<dbReference type="RefSeq" id="YP_009301394.1">
    <property type="nucleotide sequence ID" value="NC_031233.1"/>
</dbReference>
<organism evidence="1 2">
    <name type="scientific">Gordonia phage Kita</name>
    <dbReference type="NCBI Taxonomy" id="1821556"/>
    <lineage>
        <taxon>Viruses</taxon>
        <taxon>Duplodnaviria</taxon>
        <taxon>Heunggongvirae</taxon>
        <taxon>Uroviricota</taxon>
        <taxon>Caudoviricetes</taxon>
        <taxon>Nymbaxtervirinae</taxon>
        <taxon>Nymphadoravirus</taxon>
        <taxon>Nymphadoravirus kita</taxon>
    </lineage>
</organism>